<evidence type="ECO:0000313" key="12">
    <source>
        <dbReference type="EMBL" id="OCF54537.1"/>
    </source>
</evidence>
<comment type="similarity">
    <text evidence="3">Belongs to the VTA1 family.</text>
</comment>
<evidence type="ECO:0000256" key="4">
    <source>
        <dbReference type="ARBA" id="ARBA00022448"/>
    </source>
</evidence>
<feature type="region of interest" description="Disordered" evidence="9">
    <location>
        <begin position="157"/>
        <end position="482"/>
    </location>
</feature>
<reference evidence="12 13" key="1">
    <citation type="submission" date="2013-07" db="EMBL/GenBank/DDBJ databases">
        <title>The Genome Sequence of Kwoniella mangroviensis CBS10435.</title>
        <authorList>
            <consortium name="The Broad Institute Genome Sequencing Platform"/>
            <person name="Cuomo C."/>
            <person name="Litvintseva A."/>
            <person name="Chen Y."/>
            <person name="Heitman J."/>
            <person name="Sun S."/>
            <person name="Springer D."/>
            <person name="Dromer F."/>
            <person name="Young S.K."/>
            <person name="Zeng Q."/>
            <person name="Gargeya S."/>
            <person name="Fitzgerald M."/>
            <person name="Abouelleil A."/>
            <person name="Alvarado L."/>
            <person name="Berlin A.M."/>
            <person name="Chapman S.B."/>
            <person name="Dewar J."/>
            <person name="Goldberg J."/>
            <person name="Griggs A."/>
            <person name="Gujja S."/>
            <person name="Hansen M."/>
            <person name="Howarth C."/>
            <person name="Imamovic A."/>
            <person name="Larimer J."/>
            <person name="McCowan C."/>
            <person name="Murphy C."/>
            <person name="Pearson M."/>
            <person name="Priest M."/>
            <person name="Roberts A."/>
            <person name="Saif S."/>
            <person name="Shea T."/>
            <person name="Sykes S."/>
            <person name="Wortman J."/>
            <person name="Nusbaum C."/>
            <person name="Birren B."/>
        </authorList>
    </citation>
    <scope>NUCLEOTIDE SEQUENCE [LARGE SCALE GENOMIC DNA]</scope>
    <source>
        <strain evidence="12 13">CBS 10435</strain>
    </source>
</reference>
<keyword evidence="8" id="KW-0472">Membrane</keyword>
<feature type="compositionally biased region" description="Low complexity" evidence="9">
    <location>
        <begin position="370"/>
        <end position="379"/>
    </location>
</feature>
<dbReference type="Gene3D" id="1.25.40.270">
    <property type="entry name" value="Vacuolar protein sorting-associated protein vta1"/>
    <property type="match status" value="1"/>
</dbReference>
<evidence type="ECO:0000256" key="9">
    <source>
        <dbReference type="SAM" id="MobiDB-lite"/>
    </source>
</evidence>
<evidence type="ECO:0000256" key="5">
    <source>
        <dbReference type="ARBA" id="ARBA00022490"/>
    </source>
</evidence>
<feature type="compositionally biased region" description="Polar residues" evidence="9">
    <location>
        <begin position="253"/>
        <end position="268"/>
    </location>
</feature>
<dbReference type="InterPro" id="IPR023175">
    <property type="entry name" value="Vta1/CALS_N_sf"/>
</dbReference>
<comment type="subcellular location">
    <subcellularLocation>
        <location evidence="2">Cytoplasm</location>
    </subcellularLocation>
    <subcellularLocation>
        <location evidence="1">Endosome membrane</location>
        <topology evidence="1">Peripheral membrane protein</topology>
    </subcellularLocation>
</comment>
<evidence type="ECO:0000259" key="11">
    <source>
        <dbReference type="Pfam" id="PF18097"/>
    </source>
</evidence>
<dbReference type="InterPro" id="IPR039431">
    <property type="entry name" value="Vta1/CALS_N"/>
</dbReference>
<gene>
    <name evidence="12" type="ORF">L486_08087</name>
</gene>
<feature type="compositionally biased region" description="Polar residues" evidence="9">
    <location>
        <begin position="204"/>
        <end position="214"/>
    </location>
</feature>
<name>A0A1B9IGJ5_9TREE</name>
<keyword evidence="6" id="KW-0967">Endosome</keyword>
<feature type="compositionally biased region" description="Pro residues" evidence="9">
    <location>
        <begin position="334"/>
        <end position="353"/>
    </location>
</feature>
<evidence type="ECO:0000256" key="8">
    <source>
        <dbReference type="ARBA" id="ARBA00023136"/>
    </source>
</evidence>
<evidence type="ECO:0000259" key="10">
    <source>
        <dbReference type="Pfam" id="PF04652"/>
    </source>
</evidence>
<dbReference type="EMBL" id="KI669470">
    <property type="protein sequence ID" value="OCF54537.1"/>
    <property type="molecule type" value="Genomic_DNA"/>
</dbReference>
<keyword evidence="13" id="KW-1185">Reference proteome</keyword>
<dbReference type="GO" id="GO:0005771">
    <property type="term" value="C:multivesicular body"/>
    <property type="evidence" value="ECO:0007669"/>
    <property type="project" value="TreeGrafter"/>
</dbReference>
<feature type="domain" description="Vta1 C-terminal" evidence="11">
    <location>
        <begin position="480"/>
        <end position="515"/>
    </location>
</feature>
<feature type="compositionally biased region" description="Polar residues" evidence="9">
    <location>
        <begin position="401"/>
        <end position="420"/>
    </location>
</feature>
<dbReference type="InterPro" id="IPR041212">
    <property type="entry name" value="Vta1_C"/>
</dbReference>
<dbReference type="GO" id="GO:0032511">
    <property type="term" value="P:late endosome to vacuole transport via multivesicular body sorting pathway"/>
    <property type="evidence" value="ECO:0007669"/>
    <property type="project" value="InterPro"/>
</dbReference>
<dbReference type="AlphaFoldDB" id="A0A1B9IGJ5"/>
<evidence type="ECO:0000256" key="7">
    <source>
        <dbReference type="ARBA" id="ARBA00022927"/>
    </source>
</evidence>
<dbReference type="Pfam" id="PF18097">
    <property type="entry name" value="Vta1_C"/>
    <property type="match status" value="1"/>
</dbReference>
<accession>A0A1B9IGJ5</accession>
<evidence type="ECO:0000256" key="6">
    <source>
        <dbReference type="ARBA" id="ARBA00022753"/>
    </source>
</evidence>
<dbReference type="Pfam" id="PF04652">
    <property type="entry name" value="Vta1"/>
    <property type="match status" value="1"/>
</dbReference>
<feature type="compositionally biased region" description="Low complexity" evidence="9">
    <location>
        <begin position="460"/>
        <end position="474"/>
    </location>
</feature>
<evidence type="ECO:0000313" key="13">
    <source>
        <dbReference type="Proteomes" id="UP000092583"/>
    </source>
</evidence>
<feature type="domain" description="Vta1/callose synthase N-terminal" evidence="10">
    <location>
        <begin position="19"/>
        <end position="160"/>
    </location>
</feature>
<protein>
    <submittedName>
        <fullName evidence="12">Vacuolar protein sorting-associated protein VTA1</fullName>
    </submittedName>
</protein>
<proteinExistence type="inferred from homology"/>
<evidence type="ECO:0000256" key="3">
    <source>
        <dbReference type="ARBA" id="ARBA00007895"/>
    </source>
</evidence>
<dbReference type="GO" id="GO:0015031">
    <property type="term" value="P:protein transport"/>
    <property type="evidence" value="ECO:0007669"/>
    <property type="project" value="UniProtKB-KW"/>
</dbReference>
<dbReference type="Proteomes" id="UP000092583">
    <property type="component" value="Unassembled WGS sequence"/>
</dbReference>
<dbReference type="Gene3D" id="1.20.5.420">
    <property type="entry name" value="Immunoglobulin FC, subunit C"/>
    <property type="match status" value="1"/>
</dbReference>
<dbReference type="STRING" id="1331196.A0A1B9IGJ5"/>
<feature type="compositionally biased region" description="Pro residues" evidence="9">
    <location>
        <begin position="431"/>
        <end position="450"/>
    </location>
</feature>
<dbReference type="PANTHER" id="PTHR46009:SF1">
    <property type="entry name" value="VACUOLAR PROTEIN SORTING-ASSOCIATED PROTEIN VTA1 HOMOLOG"/>
    <property type="match status" value="1"/>
</dbReference>
<keyword evidence="7" id="KW-0653">Protein transport</keyword>
<reference evidence="13" key="2">
    <citation type="submission" date="2013-12" db="EMBL/GenBank/DDBJ databases">
        <title>Evolution of pathogenesis and genome organization in the Tremellales.</title>
        <authorList>
            <person name="Cuomo C."/>
            <person name="Litvintseva A."/>
            <person name="Heitman J."/>
            <person name="Chen Y."/>
            <person name="Sun S."/>
            <person name="Springer D."/>
            <person name="Dromer F."/>
            <person name="Young S."/>
            <person name="Zeng Q."/>
            <person name="Chapman S."/>
            <person name="Gujja S."/>
            <person name="Saif S."/>
            <person name="Birren B."/>
        </authorList>
    </citation>
    <scope>NUCLEOTIDE SEQUENCE [LARGE SCALE GENOMIC DNA]</scope>
    <source>
        <strain evidence="13">CBS 10435</strain>
    </source>
</reference>
<dbReference type="PANTHER" id="PTHR46009">
    <property type="entry name" value="VACUOLAR PROTEIN SORTING-ASSOCIATED PROTEIN VTA1 HOMOLOG"/>
    <property type="match status" value="1"/>
</dbReference>
<dbReference type="GO" id="GO:0010008">
    <property type="term" value="C:endosome membrane"/>
    <property type="evidence" value="ECO:0007669"/>
    <property type="project" value="UniProtKB-SubCell"/>
</dbReference>
<feature type="compositionally biased region" description="Low complexity" evidence="9">
    <location>
        <begin position="215"/>
        <end position="226"/>
    </location>
</feature>
<keyword evidence="4" id="KW-0813">Transport</keyword>
<evidence type="ECO:0000256" key="2">
    <source>
        <dbReference type="ARBA" id="ARBA00004496"/>
    </source>
</evidence>
<dbReference type="OrthoDB" id="391137at2759"/>
<dbReference type="InterPro" id="IPR044538">
    <property type="entry name" value="Vta1-like"/>
</dbReference>
<evidence type="ECO:0000256" key="1">
    <source>
        <dbReference type="ARBA" id="ARBA00004481"/>
    </source>
</evidence>
<sequence length="516" mass="54822">MDSVKIPTENVPPGLKQCEQILKRANELKKVEPVVAYWCCFSAAQKALAVKQRTKEDTLFLMSVIDALEQMKAILANNEAITSEAAGAALVEAFALKVFMSADNDDRAGITGKATIRKFVVAGQFIEVLKCFEAGMTDEMEQKLQYARWKAADGAKALREGRTPASGPPIPESENDLNPFPTIPTDDPADHSRFRTSPPVQGRGSFSSQTSPQVPSNSSDTSTPIISPRPSPSPGVRPTLPGIRTSQEDLRTPTRNHSTGSGAWSTVATPGLPEDEGELHFPTNRPDVILPSAPPMTPPEKGSPGDKKNVRFMGPDGAPLSPASTHITVSSYDAPPPPPPTDLASPPGSPKATPPRVVLQPPPQGRSRGDSSASSSSRSGGSGSNHTVSHAPHVNGHPRENSNSTNVPIGKTQSTSSHNSKPAPISSSITVPPPPPPSLASYPMHPPSQPQPHGLGLSSPQPQTQTPGHGPTRTNLSRREVETVQKHAKWAVSAMEFDDYETARNELRKALNMLGG</sequence>
<keyword evidence="5" id="KW-0963">Cytoplasm</keyword>
<organism evidence="12 13">
    <name type="scientific">Kwoniella mangroviensis CBS 10435</name>
    <dbReference type="NCBI Taxonomy" id="1331196"/>
    <lineage>
        <taxon>Eukaryota</taxon>
        <taxon>Fungi</taxon>
        <taxon>Dikarya</taxon>
        <taxon>Basidiomycota</taxon>
        <taxon>Agaricomycotina</taxon>
        <taxon>Tremellomycetes</taxon>
        <taxon>Tremellales</taxon>
        <taxon>Cryptococcaceae</taxon>
        <taxon>Kwoniella</taxon>
    </lineage>
</organism>